<keyword evidence="2" id="KW-1185">Reference proteome</keyword>
<dbReference type="OrthoDB" id="3170940at2"/>
<dbReference type="RefSeq" id="WP_123198396.1">
    <property type="nucleotide sequence ID" value="NZ_QICB01000005.1"/>
</dbReference>
<sequence length="187" mass="20569">MKKNVVLFTCADGREERFSLKMLIERGAIVVNKVNGEDVAGVMGGANQLWIPGLPAKYFLRDIVRIEFLSEQEEPVLPDFVDDGRDYQNRPNVSAVCDCEGCVGLPSRIEGWADDFDRAISGIEFSVDGGVSWSFYETPQSVPGKITTWSFSWTPLEPGDVAMMVRAVNEDGVHSPVAAICKTYISG</sequence>
<dbReference type="SUPFAM" id="SSF56524">
    <property type="entry name" value="Oxidoreductase molybdopterin-binding domain"/>
    <property type="match status" value="1"/>
</dbReference>
<dbReference type="InterPro" id="IPR036374">
    <property type="entry name" value="OxRdtase_Mopterin-bd_sf"/>
</dbReference>
<dbReference type="AlphaFoldDB" id="A0A3N0AE03"/>
<reference evidence="2" key="1">
    <citation type="submission" date="2018-05" db="EMBL/GenBank/DDBJ databases">
        <title>Genome Sequencing of selected type strains of the family Eggerthellaceae.</title>
        <authorList>
            <person name="Danylec N."/>
            <person name="Stoll D.A."/>
            <person name="Doetsch A."/>
            <person name="Huch M."/>
        </authorList>
    </citation>
    <scope>NUCLEOTIDE SEQUENCE [LARGE SCALE GENOMIC DNA]</scope>
    <source>
        <strain evidence="2">DSM 17537</strain>
    </source>
</reference>
<dbReference type="InterPro" id="IPR014756">
    <property type="entry name" value="Ig_E-set"/>
</dbReference>
<comment type="caution">
    <text evidence="1">The sequence shown here is derived from an EMBL/GenBank/DDBJ whole genome shotgun (WGS) entry which is preliminary data.</text>
</comment>
<accession>A0A3N0AE03</accession>
<protein>
    <submittedName>
        <fullName evidence="1">Uncharacterized protein</fullName>
    </submittedName>
</protein>
<name>A0A3N0AE03_9ACTN</name>
<dbReference type="SUPFAM" id="SSF81296">
    <property type="entry name" value="E set domains"/>
    <property type="match status" value="1"/>
</dbReference>
<proteinExistence type="predicted"/>
<gene>
    <name evidence="1" type="ORF">DMP07_06765</name>
</gene>
<evidence type="ECO:0000313" key="1">
    <source>
        <dbReference type="EMBL" id="RNL19402.1"/>
    </source>
</evidence>
<dbReference type="Proteomes" id="UP000267368">
    <property type="component" value="Unassembled WGS sequence"/>
</dbReference>
<organism evidence="1 2">
    <name type="scientific">Slackia faecicanis</name>
    <dbReference type="NCBI Taxonomy" id="255723"/>
    <lineage>
        <taxon>Bacteria</taxon>
        <taxon>Bacillati</taxon>
        <taxon>Actinomycetota</taxon>
        <taxon>Coriobacteriia</taxon>
        <taxon>Eggerthellales</taxon>
        <taxon>Eggerthellaceae</taxon>
        <taxon>Slackia</taxon>
    </lineage>
</organism>
<dbReference type="Gene3D" id="2.60.40.650">
    <property type="match status" value="1"/>
</dbReference>
<evidence type="ECO:0000313" key="2">
    <source>
        <dbReference type="Proteomes" id="UP000267368"/>
    </source>
</evidence>
<dbReference type="EMBL" id="QICB01000005">
    <property type="protein sequence ID" value="RNL19402.1"/>
    <property type="molecule type" value="Genomic_DNA"/>
</dbReference>